<dbReference type="Proteomes" id="UP000430692">
    <property type="component" value="Unassembled WGS sequence"/>
</dbReference>
<evidence type="ECO:0000256" key="2">
    <source>
        <dbReference type="ARBA" id="ARBA00022475"/>
    </source>
</evidence>
<evidence type="ECO:0000256" key="6">
    <source>
        <dbReference type="SAM" id="Phobius"/>
    </source>
</evidence>
<comment type="subcellular location">
    <subcellularLocation>
        <location evidence="1">Cell membrane</location>
        <topology evidence="1">Multi-pass membrane protein</topology>
    </subcellularLocation>
</comment>
<feature type="transmembrane region" description="Helical" evidence="6">
    <location>
        <begin position="97"/>
        <end position="116"/>
    </location>
</feature>
<evidence type="ECO:0008006" key="9">
    <source>
        <dbReference type="Google" id="ProtNLM"/>
    </source>
</evidence>
<keyword evidence="3 6" id="KW-0812">Transmembrane</keyword>
<dbReference type="AlphaFoldDB" id="A0A6I4VMN1"/>
<dbReference type="Pfam" id="PF03899">
    <property type="entry name" value="ATP-synt_I"/>
    <property type="match status" value="1"/>
</dbReference>
<accession>A0A6I4VMN1</accession>
<keyword evidence="2" id="KW-1003">Cell membrane</keyword>
<dbReference type="EMBL" id="WUUL01000002">
    <property type="protein sequence ID" value="MXQ52919.1"/>
    <property type="molecule type" value="Genomic_DNA"/>
</dbReference>
<reference evidence="7 8" key="1">
    <citation type="submission" date="2019-12" db="EMBL/GenBank/DDBJ databases">
        <title>Whole-genome analyses of novel actinobacteria.</title>
        <authorList>
            <person name="Sahin N."/>
            <person name="Saygin H."/>
        </authorList>
    </citation>
    <scope>NUCLEOTIDE SEQUENCE [LARGE SCALE GENOMIC DNA]</scope>
    <source>
        <strain evidence="7 8">KC615</strain>
    </source>
</reference>
<sequence length="124" mass="14098">MKSKLTTRRRVMVLTTGLLIVFLIMVFLTPYRAFFCGLLLGTSVSLYNYLYLFWKLKLVVESVQTGNRVRGTGMVNRFLVVVFAMIIAARFPDTLDVRGVLVGLPLCYILSIFSYFTTPKAQRG</sequence>
<comment type="caution">
    <text evidence="7">The sequence shown here is derived from an EMBL/GenBank/DDBJ whole genome shotgun (WGS) entry which is preliminary data.</text>
</comment>
<dbReference type="PANTHER" id="PTHR40035">
    <property type="entry name" value="ATP SYNTHASE PROTEIN I"/>
    <property type="match status" value="1"/>
</dbReference>
<dbReference type="PANTHER" id="PTHR40035:SF1">
    <property type="entry name" value="ATP SYNTHASE PROTEIN I"/>
    <property type="match status" value="1"/>
</dbReference>
<name>A0A6I4VMN1_9BACL</name>
<feature type="transmembrane region" description="Helical" evidence="6">
    <location>
        <begin position="12"/>
        <end position="31"/>
    </location>
</feature>
<dbReference type="RefSeq" id="WP_160800258.1">
    <property type="nucleotide sequence ID" value="NZ_WUUL01000002.1"/>
</dbReference>
<evidence type="ECO:0000256" key="4">
    <source>
        <dbReference type="ARBA" id="ARBA00022989"/>
    </source>
</evidence>
<proteinExistence type="predicted"/>
<evidence type="ECO:0000256" key="1">
    <source>
        <dbReference type="ARBA" id="ARBA00004651"/>
    </source>
</evidence>
<evidence type="ECO:0000256" key="5">
    <source>
        <dbReference type="ARBA" id="ARBA00023136"/>
    </source>
</evidence>
<dbReference type="InterPro" id="IPR005598">
    <property type="entry name" value="ATP_synth_I"/>
</dbReference>
<gene>
    <name evidence="7" type="ORF">GSM42_04050</name>
</gene>
<dbReference type="GO" id="GO:0005886">
    <property type="term" value="C:plasma membrane"/>
    <property type="evidence" value="ECO:0007669"/>
    <property type="project" value="UniProtKB-SubCell"/>
</dbReference>
<evidence type="ECO:0000313" key="8">
    <source>
        <dbReference type="Proteomes" id="UP000430692"/>
    </source>
</evidence>
<protein>
    <recommendedName>
        <fullName evidence="9">ATP synthase I chain</fullName>
    </recommendedName>
</protein>
<keyword evidence="5 6" id="KW-0472">Membrane</keyword>
<feature type="transmembrane region" description="Helical" evidence="6">
    <location>
        <begin position="37"/>
        <end position="54"/>
    </location>
</feature>
<evidence type="ECO:0000313" key="7">
    <source>
        <dbReference type="EMBL" id="MXQ52919.1"/>
    </source>
</evidence>
<organism evidence="7 8">
    <name type="scientific">Shimazuella alba</name>
    <dbReference type="NCBI Taxonomy" id="2690964"/>
    <lineage>
        <taxon>Bacteria</taxon>
        <taxon>Bacillati</taxon>
        <taxon>Bacillota</taxon>
        <taxon>Bacilli</taxon>
        <taxon>Bacillales</taxon>
        <taxon>Thermoactinomycetaceae</taxon>
        <taxon>Shimazuella</taxon>
    </lineage>
</organism>
<evidence type="ECO:0000256" key="3">
    <source>
        <dbReference type="ARBA" id="ARBA00022692"/>
    </source>
</evidence>
<keyword evidence="4 6" id="KW-1133">Transmembrane helix</keyword>
<keyword evidence="8" id="KW-1185">Reference proteome</keyword>
<dbReference type="InterPro" id="IPR039072">
    <property type="entry name" value="ATP_synth_I_Bacilli"/>
</dbReference>
<feature type="transmembrane region" description="Helical" evidence="6">
    <location>
        <begin position="74"/>
        <end position="91"/>
    </location>
</feature>